<keyword evidence="3" id="KW-1185">Reference proteome</keyword>
<proteinExistence type="predicted"/>
<feature type="compositionally biased region" description="Low complexity" evidence="1">
    <location>
        <begin position="36"/>
        <end position="45"/>
    </location>
</feature>
<feature type="region of interest" description="Disordered" evidence="1">
    <location>
        <begin position="27"/>
        <end position="53"/>
    </location>
</feature>
<organism evidence="2 3">
    <name type="scientific">Steinernema hermaphroditum</name>
    <dbReference type="NCBI Taxonomy" id="289476"/>
    <lineage>
        <taxon>Eukaryota</taxon>
        <taxon>Metazoa</taxon>
        <taxon>Ecdysozoa</taxon>
        <taxon>Nematoda</taxon>
        <taxon>Chromadorea</taxon>
        <taxon>Rhabditida</taxon>
        <taxon>Tylenchina</taxon>
        <taxon>Panagrolaimomorpha</taxon>
        <taxon>Strongyloidoidea</taxon>
        <taxon>Steinernematidae</taxon>
        <taxon>Steinernema</taxon>
    </lineage>
</organism>
<sequence length="77" mass="8334">MTLASASKLQGRLTIITKKISMIKKKKRLPPPISRLPPRSQLRPSTEAPPQEVVIKGDPPLYLGPAATVIAIPVIKS</sequence>
<evidence type="ECO:0000313" key="2">
    <source>
        <dbReference type="EMBL" id="KAK0403218.1"/>
    </source>
</evidence>
<name>A0AA39LN08_9BILA</name>
<comment type="caution">
    <text evidence="2">The sequence shown here is derived from an EMBL/GenBank/DDBJ whole genome shotgun (WGS) entry which is preliminary data.</text>
</comment>
<dbReference type="AlphaFoldDB" id="A0AA39LN08"/>
<protein>
    <submittedName>
        <fullName evidence="2">Uncharacterized protein</fullName>
    </submittedName>
</protein>
<gene>
    <name evidence="2" type="ORF">QR680_016788</name>
</gene>
<dbReference type="Proteomes" id="UP001175271">
    <property type="component" value="Unassembled WGS sequence"/>
</dbReference>
<reference evidence="2" key="1">
    <citation type="submission" date="2023-06" db="EMBL/GenBank/DDBJ databases">
        <title>Genomic analysis of the entomopathogenic nematode Steinernema hermaphroditum.</title>
        <authorList>
            <person name="Schwarz E.M."/>
            <person name="Heppert J.K."/>
            <person name="Baniya A."/>
            <person name="Schwartz H.T."/>
            <person name="Tan C.-H."/>
            <person name="Antoshechkin I."/>
            <person name="Sternberg P.W."/>
            <person name="Goodrich-Blair H."/>
            <person name="Dillman A.R."/>
        </authorList>
    </citation>
    <scope>NUCLEOTIDE SEQUENCE</scope>
    <source>
        <strain evidence="2">PS9179</strain>
        <tissue evidence="2">Whole animal</tissue>
    </source>
</reference>
<evidence type="ECO:0000256" key="1">
    <source>
        <dbReference type="SAM" id="MobiDB-lite"/>
    </source>
</evidence>
<evidence type="ECO:0000313" key="3">
    <source>
        <dbReference type="Proteomes" id="UP001175271"/>
    </source>
</evidence>
<dbReference type="EMBL" id="JAUCMV010000004">
    <property type="protein sequence ID" value="KAK0403218.1"/>
    <property type="molecule type" value="Genomic_DNA"/>
</dbReference>
<accession>A0AA39LN08</accession>